<reference evidence="4 5" key="1">
    <citation type="submission" date="2019-06" db="EMBL/GenBank/DDBJ databases">
        <authorList>
            <person name="Palmer J.M."/>
        </authorList>
    </citation>
    <scope>NUCLEOTIDE SEQUENCE [LARGE SCALE GENOMIC DNA]</scope>
    <source>
        <strain evidence="2 4">TWF106</strain>
        <strain evidence="3">TWF679</strain>
        <strain evidence="1 5">TWF788</strain>
    </source>
</reference>
<proteinExistence type="predicted"/>
<evidence type="ECO:0000313" key="3">
    <source>
        <dbReference type="EMBL" id="KAF3210319.1"/>
    </source>
</evidence>
<dbReference type="EMBL" id="JAABOE010000066">
    <property type="protein sequence ID" value="KAF3172094.1"/>
    <property type="molecule type" value="Genomic_DNA"/>
</dbReference>
<evidence type="ECO:0000313" key="4">
    <source>
        <dbReference type="Proteomes" id="UP000472727"/>
    </source>
</evidence>
<protein>
    <submittedName>
        <fullName evidence="2">Uncharacterized protein</fullName>
    </submittedName>
</protein>
<dbReference type="Gene3D" id="2.120.10.70">
    <property type="entry name" value="Fucose-specific lectin"/>
    <property type="match status" value="1"/>
</dbReference>
<dbReference type="Gene3D" id="2.115.10.20">
    <property type="entry name" value="Glycosyl hydrolase domain, family 43"/>
    <property type="match status" value="1"/>
</dbReference>
<dbReference type="SUPFAM" id="SSF89372">
    <property type="entry name" value="Fucose-specific lectin"/>
    <property type="match status" value="1"/>
</dbReference>
<gene>
    <name evidence="2" type="ORF">TWF106_000521</name>
    <name evidence="3" type="ORF">TWF679_006814</name>
    <name evidence="1" type="ORF">TWF788_009537</name>
</gene>
<dbReference type="Proteomes" id="UP000479691">
    <property type="component" value="Unassembled WGS sequence"/>
</dbReference>
<dbReference type="Proteomes" id="UP000614610">
    <property type="component" value="Unassembled WGS sequence"/>
</dbReference>
<dbReference type="AlphaFoldDB" id="A0A6G1MPW3"/>
<evidence type="ECO:0000313" key="1">
    <source>
        <dbReference type="EMBL" id="KAF3172094.1"/>
    </source>
</evidence>
<dbReference type="OrthoDB" id="3219467at2759"/>
<dbReference type="EMBL" id="WIWT01000038">
    <property type="protein sequence ID" value="KAF3210319.1"/>
    <property type="molecule type" value="Genomic_DNA"/>
</dbReference>
<comment type="caution">
    <text evidence="2">The sequence shown here is derived from an EMBL/GenBank/DDBJ whole genome shotgun (WGS) entry which is preliminary data.</text>
</comment>
<evidence type="ECO:0000313" key="2">
    <source>
        <dbReference type="EMBL" id="KAF3206914.1"/>
    </source>
</evidence>
<dbReference type="Proteomes" id="UP000472727">
    <property type="component" value="Unassembled WGS sequence"/>
</dbReference>
<name>A0A6G1MPW3_ORBOL</name>
<evidence type="ECO:0000313" key="5">
    <source>
        <dbReference type="Proteomes" id="UP000479691"/>
    </source>
</evidence>
<accession>A0A6G1MPW3</accession>
<sequence length="313" mass="33930">MSLTKPKSLPTQGVNVYPGSSPASVVFRDTLYLFYAGSGFDGVWVTSTTESIGKTWQPIQNLNTLGAKTLGIAQGTSPAVVEYKDSLYLFFNGSGRDGIYVTQFNGQTWTQVAKVEIANTKLSENSSPCVAVFEGLLYLFYTSNSNIFWTSFDGSAWKTSWTQLRGVFAAPGTSPSAAVFNNKLYLFFNGVGNDGSWYSTCLGGKFAVQPIPMTGTNGGMTFRPGTSPDAAVLNGGYLFRLFWVDDATQTVFYSDSVDGGNWKPQKKLSCDGEAPIPGKNTGVDTCLFKERPYMFWTSVSGGISVSQGFVWDI</sequence>
<dbReference type="InterPro" id="IPR023296">
    <property type="entry name" value="Glyco_hydro_beta-prop_sf"/>
</dbReference>
<dbReference type="EMBL" id="WIWS01000104">
    <property type="protein sequence ID" value="KAF3206914.1"/>
    <property type="molecule type" value="Genomic_DNA"/>
</dbReference>
<organism evidence="2 4">
    <name type="scientific">Orbilia oligospora</name>
    <name type="common">Nematode-trapping fungus</name>
    <name type="synonym">Arthrobotrys oligospora</name>
    <dbReference type="NCBI Taxonomy" id="2813651"/>
    <lineage>
        <taxon>Eukaryota</taxon>
        <taxon>Fungi</taxon>
        <taxon>Dikarya</taxon>
        <taxon>Ascomycota</taxon>
        <taxon>Pezizomycotina</taxon>
        <taxon>Orbiliomycetes</taxon>
        <taxon>Orbiliales</taxon>
        <taxon>Orbiliaceae</taxon>
        <taxon>Orbilia</taxon>
    </lineage>
</organism>